<evidence type="ECO:0000313" key="1">
    <source>
        <dbReference type="EMBL" id="SFU23438.1"/>
    </source>
</evidence>
<evidence type="ECO:0000313" key="2">
    <source>
        <dbReference type="Proteomes" id="UP000198844"/>
    </source>
</evidence>
<proteinExistence type="predicted"/>
<gene>
    <name evidence="1" type="ORF">SAMN05192563_10213</name>
</gene>
<dbReference type="RefSeq" id="WP_093640699.1">
    <property type="nucleotide sequence ID" value="NZ_FPBH01000021.1"/>
</dbReference>
<dbReference type="AlphaFoldDB" id="A0A1I7EHM2"/>
<dbReference type="EMBL" id="FPBH01000021">
    <property type="protein sequence ID" value="SFU23438.1"/>
    <property type="molecule type" value="Genomic_DNA"/>
</dbReference>
<sequence length="289" mass="33192">MPRVYLDHNIVTRLTVERVATPSGLEYEGVRRLLEDGHVTFVLSAASLYEIARSTNEEHVANSIALLNELPLEWLSNPVYLQKQELKRHIARHLRRPMPSPFNPMNQTMAQLWSTYGAENIVLGETLADCIWTWHRDRVALREVERAAAETPDAIRVGRRALAEGLVDENQPLIDAEFYRTRIPPRTDPHVGLTQQRYDELPRMLAAHPREVRRDCPAIKIEDLCQRYRIEAGFRPEMQDALDLQHIIGAAAYCDFFVTGDNDIHATFQYIKARWDRCPCVAVRSCLGV</sequence>
<name>A0A1I7EHM2_9BURK</name>
<dbReference type="Proteomes" id="UP000198844">
    <property type="component" value="Unassembled WGS sequence"/>
</dbReference>
<reference evidence="1 2" key="1">
    <citation type="submission" date="2016-10" db="EMBL/GenBank/DDBJ databases">
        <authorList>
            <person name="de Groot N.N."/>
        </authorList>
    </citation>
    <scope>NUCLEOTIDE SEQUENCE [LARGE SCALE GENOMIC DNA]</scope>
    <source>
        <strain evidence="1 2">LMG 27731</strain>
    </source>
</reference>
<organism evidence="1 2">
    <name type="scientific">Paraburkholderia aspalathi</name>
    <dbReference type="NCBI Taxonomy" id="1324617"/>
    <lineage>
        <taxon>Bacteria</taxon>
        <taxon>Pseudomonadati</taxon>
        <taxon>Pseudomonadota</taxon>
        <taxon>Betaproteobacteria</taxon>
        <taxon>Burkholderiales</taxon>
        <taxon>Burkholderiaceae</taxon>
        <taxon>Paraburkholderia</taxon>
    </lineage>
</organism>
<protein>
    <submittedName>
        <fullName evidence="1">Uncharacterized protein</fullName>
    </submittedName>
</protein>
<accession>A0A1I7EHM2</accession>